<dbReference type="Proteomes" id="UP000076603">
    <property type="component" value="Unassembled WGS sequence"/>
</dbReference>
<reference evidence="2 3" key="1">
    <citation type="submission" date="2016-04" db="EMBL/GenBank/DDBJ databases">
        <title>Genome sequence of Clostridium magnum DSM 2767.</title>
        <authorList>
            <person name="Poehlein A."/>
            <person name="Uhlig R."/>
            <person name="Fischer R."/>
            <person name="Bahl H."/>
            <person name="Daniel R."/>
        </authorList>
    </citation>
    <scope>NUCLEOTIDE SEQUENCE [LARGE SCALE GENOMIC DNA]</scope>
    <source>
        <strain evidence="2 3">DSM 2767</strain>
    </source>
</reference>
<dbReference type="InterPro" id="IPR010982">
    <property type="entry name" value="Lambda_DNA-bd_dom_sf"/>
</dbReference>
<dbReference type="AlphaFoldDB" id="A0A161W092"/>
<dbReference type="InterPro" id="IPR001387">
    <property type="entry name" value="Cro/C1-type_HTH"/>
</dbReference>
<dbReference type="CDD" id="cd00093">
    <property type="entry name" value="HTH_XRE"/>
    <property type="match status" value="1"/>
</dbReference>
<name>A0A161W092_9CLOT</name>
<dbReference type="RefSeq" id="WP_066630934.1">
    <property type="nucleotide sequence ID" value="NZ_FQXL01000046.1"/>
</dbReference>
<accession>A0A161W092</accession>
<dbReference type="Pfam" id="PF01381">
    <property type="entry name" value="HTH_3"/>
    <property type="match status" value="1"/>
</dbReference>
<comment type="caution">
    <text evidence="2">The sequence shown here is derived from an EMBL/GenBank/DDBJ whole genome shotgun (WGS) entry which is preliminary data.</text>
</comment>
<keyword evidence="3" id="KW-1185">Reference proteome</keyword>
<sequence>MTNLTLGTLIKIEKDKIGWTSTQLAEKLNISRQWLCDIEAGRGTPSLELLSKLDDIFPKAQIFQTYKKSIR</sequence>
<dbReference type="EMBL" id="LWAE01000017">
    <property type="protein sequence ID" value="KZL88490.1"/>
    <property type="molecule type" value="Genomic_DNA"/>
</dbReference>
<dbReference type="SUPFAM" id="SSF47413">
    <property type="entry name" value="lambda repressor-like DNA-binding domains"/>
    <property type="match status" value="1"/>
</dbReference>
<dbReference type="Gene3D" id="1.10.260.40">
    <property type="entry name" value="lambda repressor-like DNA-binding domains"/>
    <property type="match status" value="1"/>
</dbReference>
<gene>
    <name evidence="2" type="ORF">CLMAG_61450</name>
</gene>
<dbReference type="PATRIC" id="fig|1121326.3.peg.6212"/>
<evidence type="ECO:0000313" key="2">
    <source>
        <dbReference type="EMBL" id="KZL88490.1"/>
    </source>
</evidence>
<dbReference type="SMART" id="SM00530">
    <property type="entry name" value="HTH_XRE"/>
    <property type="match status" value="1"/>
</dbReference>
<evidence type="ECO:0000259" key="1">
    <source>
        <dbReference type="PROSITE" id="PS50943"/>
    </source>
</evidence>
<dbReference type="PROSITE" id="PS50943">
    <property type="entry name" value="HTH_CROC1"/>
    <property type="match status" value="1"/>
</dbReference>
<organism evidence="2 3">
    <name type="scientific">Clostridium magnum DSM 2767</name>
    <dbReference type="NCBI Taxonomy" id="1121326"/>
    <lineage>
        <taxon>Bacteria</taxon>
        <taxon>Bacillati</taxon>
        <taxon>Bacillota</taxon>
        <taxon>Clostridia</taxon>
        <taxon>Eubacteriales</taxon>
        <taxon>Clostridiaceae</taxon>
        <taxon>Clostridium</taxon>
    </lineage>
</organism>
<proteinExistence type="predicted"/>
<protein>
    <submittedName>
        <fullName evidence="2">Helix-turn-helix protein</fullName>
    </submittedName>
</protein>
<feature type="domain" description="HTH cro/C1-type" evidence="1">
    <location>
        <begin position="10"/>
        <end position="63"/>
    </location>
</feature>
<dbReference type="GO" id="GO:0003677">
    <property type="term" value="F:DNA binding"/>
    <property type="evidence" value="ECO:0007669"/>
    <property type="project" value="InterPro"/>
</dbReference>
<evidence type="ECO:0000313" key="3">
    <source>
        <dbReference type="Proteomes" id="UP000076603"/>
    </source>
</evidence>